<organism evidence="1 2">
    <name type="scientific">Gossypium trilobum</name>
    <dbReference type="NCBI Taxonomy" id="34281"/>
    <lineage>
        <taxon>Eukaryota</taxon>
        <taxon>Viridiplantae</taxon>
        <taxon>Streptophyta</taxon>
        <taxon>Embryophyta</taxon>
        <taxon>Tracheophyta</taxon>
        <taxon>Spermatophyta</taxon>
        <taxon>Magnoliopsida</taxon>
        <taxon>eudicotyledons</taxon>
        <taxon>Gunneridae</taxon>
        <taxon>Pentapetalae</taxon>
        <taxon>rosids</taxon>
        <taxon>malvids</taxon>
        <taxon>Malvales</taxon>
        <taxon>Malvaceae</taxon>
        <taxon>Malvoideae</taxon>
        <taxon>Gossypium</taxon>
    </lineage>
</organism>
<evidence type="ECO:0000313" key="1">
    <source>
        <dbReference type="EMBL" id="MBA0766944.1"/>
    </source>
</evidence>
<dbReference type="AlphaFoldDB" id="A0A7J9E2F9"/>
<accession>A0A7J9E2F9</accession>
<dbReference type="Proteomes" id="UP000593568">
    <property type="component" value="Unassembled WGS sequence"/>
</dbReference>
<evidence type="ECO:0000313" key="2">
    <source>
        <dbReference type="Proteomes" id="UP000593568"/>
    </source>
</evidence>
<protein>
    <submittedName>
        <fullName evidence="1">Uncharacterized protein</fullName>
    </submittedName>
</protein>
<dbReference type="EMBL" id="JABEZW010000006">
    <property type="protein sequence ID" value="MBA0766944.1"/>
    <property type="molecule type" value="Genomic_DNA"/>
</dbReference>
<gene>
    <name evidence="1" type="ORF">Gotri_015932</name>
</gene>
<name>A0A7J9E2F9_9ROSI</name>
<keyword evidence="2" id="KW-1185">Reference proteome</keyword>
<comment type="caution">
    <text evidence="1">The sequence shown here is derived from an EMBL/GenBank/DDBJ whole genome shotgun (WGS) entry which is preliminary data.</text>
</comment>
<sequence>MDAKMIFPWIRWMSRLNNRKHRSQTKMVPHFQRRNKKIYYLSEQIYTSFTNVATLLGENVRTVGFKLSRSIAFEMLIQGKSKMVIQESAQKLYLALCEVEGLTEDEHYRALSKILGYPT</sequence>
<proteinExistence type="predicted"/>
<reference evidence="1 2" key="1">
    <citation type="journal article" date="2019" name="Genome Biol. Evol.">
        <title>Insights into the evolution of the New World diploid cottons (Gossypium, subgenus Houzingenia) based on genome sequencing.</title>
        <authorList>
            <person name="Grover C.E."/>
            <person name="Arick M.A. 2nd"/>
            <person name="Thrash A."/>
            <person name="Conover J.L."/>
            <person name="Sanders W.S."/>
            <person name="Peterson D.G."/>
            <person name="Frelichowski J.E."/>
            <person name="Scheffler J.A."/>
            <person name="Scheffler B.E."/>
            <person name="Wendel J.F."/>
        </authorList>
    </citation>
    <scope>NUCLEOTIDE SEQUENCE [LARGE SCALE GENOMIC DNA]</scope>
    <source>
        <strain evidence="1">8</strain>
        <tissue evidence="1">Leaf</tissue>
    </source>
</reference>